<sequence>MAELHVQDKIDPKNPNSISFEARKRQLEEDERREKEELQRQKKSPYRSWVQMNKDAYSAEDWLMSKSPIAYRIFKFLINNMDSYNAVMCSQPVLQEQFDVSRVTISRAIKLLKEKQFIDVYKSGTSNVYAVNKQIAWSSWGSNFKHGKFGANIILSESEQDEQVKLEIQNIKRYLLKIARKTGAIMIHSNLVHRGNHSKEKYLLARFQEWGKDDEGLDI</sequence>
<accession>F0V0I9</accession>
<dbReference type="EMBL" id="FN677368">
    <property type="protein sequence ID" value="CBK33703.1"/>
    <property type="molecule type" value="Genomic_DNA"/>
</dbReference>
<feature type="compositionally biased region" description="Basic and acidic residues" evidence="1">
    <location>
        <begin position="21"/>
        <end position="40"/>
    </location>
</feature>
<dbReference type="Pfam" id="PF05732">
    <property type="entry name" value="RepL"/>
    <property type="match status" value="1"/>
</dbReference>
<dbReference type="InterPro" id="IPR036388">
    <property type="entry name" value="WH-like_DNA-bd_sf"/>
</dbReference>
<evidence type="ECO:0000256" key="1">
    <source>
        <dbReference type="SAM" id="MobiDB-lite"/>
    </source>
</evidence>
<proteinExistence type="predicted"/>
<organism evidence="3">
    <name type="scientific">Staphylococcus hyicus</name>
    <dbReference type="NCBI Taxonomy" id="1284"/>
    <lineage>
        <taxon>Bacteria</taxon>
        <taxon>Bacillati</taxon>
        <taxon>Bacillota</taxon>
        <taxon>Bacilli</taxon>
        <taxon>Bacillales</taxon>
        <taxon>Staphylococcaceae</taxon>
        <taxon>Staphylococcus</taxon>
    </lineage>
</organism>
<reference evidence="3" key="2">
    <citation type="journal article" date="2012" name="J. Antimicrob. Chemother.">
        <title>Unusual small plasmids carrying the novel resistance genes dfrK or apmA isolated from methicillin-resistant or -susceptible staphylococci.</title>
        <authorList>
            <person name="Kadlec K."/>
            <person name="Fessler A.T."/>
            <person name="Couto N."/>
            <person name="Pomba C.F."/>
            <person name="Schwarz S."/>
        </authorList>
    </citation>
    <scope>NUCLEOTIDE SEQUENCE [LARGE SCALE GENOMIC DNA]</scope>
    <source>
        <strain evidence="3">966</strain>
        <plasmid evidence="3">pKKS966</plasmid>
    </source>
</reference>
<name>F0V0I9_STAHY</name>
<evidence type="ECO:0000313" key="3">
    <source>
        <dbReference type="EMBL" id="CBK33703.1"/>
    </source>
</evidence>
<protein>
    <submittedName>
        <fullName evidence="3">Replication protein</fullName>
    </submittedName>
</protein>
<reference evidence="3" key="1">
    <citation type="submission" date="2010-02" db="EMBL/GenBank/DDBJ databases">
        <authorList>
            <person name="Schwarz S.P."/>
        </authorList>
    </citation>
    <scope>NUCLEOTIDE SEQUENCE</scope>
    <source>
        <strain evidence="3">966</strain>
        <plasmid evidence="3">pKKS966</plasmid>
    </source>
</reference>
<feature type="domain" description="Plasmid replication protein RepL" evidence="2">
    <location>
        <begin position="72"/>
        <end position="137"/>
    </location>
</feature>
<evidence type="ECO:0000259" key="2">
    <source>
        <dbReference type="Pfam" id="PF05732"/>
    </source>
</evidence>
<feature type="region of interest" description="Disordered" evidence="1">
    <location>
        <begin position="1"/>
        <end position="41"/>
    </location>
</feature>
<dbReference type="Gene3D" id="1.10.10.10">
    <property type="entry name" value="Winged helix-like DNA-binding domain superfamily/Winged helix DNA-binding domain"/>
    <property type="match status" value="1"/>
</dbReference>
<keyword evidence="3" id="KW-0614">Plasmid</keyword>
<dbReference type="RefSeq" id="WP_013623249.1">
    <property type="nucleotide sequence ID" value="NC_015171.1"/>
</dbReference>
<dbReference type="GO" id="GO:0006276">
    <property type="term" value="P:plasmid maintenance"/>
    <property type="evidence" value="ECO:0007669"/>
    <property type="project" value="InterPro"/>
</dbReference>
<feature type="compositionally biased region" description="Basic and acidic residues" evidence="1">
    <location>
        <begin position="1"/>
        <end position="12"/>
    </location>
</feature>
<dbReference type="GO" id="GO:0006260">
    <property type="term" value="P:DNA replication"/>
    <property type="evidence" value="ECO:0007669"/>
    <property type="project" value="InterPro"/>
</dbReference>
<dbReference type="SUPFAM" id="SSF46785">
    <property type="entry name" value="Winged helix' DNA-binding domain"/>
    <property type="match status" value="1"/>
</dbReference>
<dbReference type="InterPro" id="IPR036390">
    <property type="entry name" value="WH_DNA-bd_sf"/>
</dbReference>
<geneLocation type="plasmid" evidence="3">
    <name>pKKS966</name>
</geneLocation>
<dbReference type="AlphaFoldDB" id="F0V0I9"/>
<dbReference type="InterPro" id="IPR008813">
    <property type="entry name" value="Plasmid_replication_RepL"/>
</dbReference>
<gene>
    <name evidence="3" type="primary">rep</name>
</gene>